<dbReference type="AlphaFoldDB" id="A0A9D1FMM8"/>
<reference evidence="1" key="2">
    <citation type="journal article" date="2021" name="PeerJ">
        <title>Extensive microbial diversity within the chicken gut microbiome revealed by metagenomics and culture.</title>
        <authorList>
            <person name="Gilroy R."/>
            <person name="Ravi A."/>
            <person name="Getino M."/>
            <person name="Pursley I."/>
            <person name="Horton D.L."/>
            <person name="Alikhan N.F."/>
            <person name="Baker D."/>
            <person name="Gharbi K."/>
            <person name="Hall N."/>
            <person name="Watson M."/>
            <person name="Adriaenssens E.M."/>
            <person name="Foster-Nyarko E."/>
            <person name="Jarju S."/>
            <person name="Secka A."/>
            <person name="Antonio M."/>
            <person name="Oren A."/>
            <person name="Chaudhuri R.R."/>
            <person name="La Ragione R."/>
            <person name="Hildebrand F."/>
            <person name="Pallen M.J."/>
        </authorList>
    </citation>
    <scope>NUCLEOTIDE SEQUENCE</scope>
    <source>
        <strain evidence="1">CHK199-13235</strain>
    </source>
</reference>
<dbReference type="Proteomes" id="UP000824002">
    <property type="component" value="Unassembled WGS sequence"/>
</dbReference>
<gene>
    <name evidence="1" type="ORF">IAB51_06995</name>
</gene>
<evidence type="ECO:0000313" key="2">
    <source>
        <dbReference type="Proteomes" id="UP000824002"/>
    </source>
</evidence>
<name>A0A9D1FMM8_9FIRM</name>
<organism evidence="1 2">
    <name type="scientific">Candidatus Merdivicinus excrementipullorum</name>
    <dbReference type="NCBI Taxonomy" id="2840867"/>
    <lineage>
        <taxon>Bacteria</taxon>
        <taxon>Bacillati</taxon>
        <taxon>Bacillota</taxon>
        <taxon>Clostridia</taxon>
        <taxon>Eubacteriales</taxon>
        <taxon>Oscillospiraceae</taxon>
        <taxon>Oscillospiraceae incertae sedis</taxon>
        <taxon>Candidatus Merdivicinus</taxon>
    </lineage>
</organism>
<dbReference type="Pfam" id="PF25209">
    <property type="entry name" value="Phage_capsid_4"/>
    <property type="match status" value="1"/>
</dbReference>
<comment type="caution">
    <text evidence="1">The sequence shown here is derived from an EMBL/GenBank/DDBJ whole genome shotgun (WGS) entry which is preliminary data.</text>
</comment>
<dbReference type="SUPFAM" id="SSF56563">
    <property type="entry name" value="Major capsid protein gp5"/>
    <property type="match status" value="1"/>
</dbReference>
<evidence type="ECO:0000313" key="1">
    <source>
        <dbReference type="EMBL" id="HIS76543.1"/>
    </source>
</evidence>
<proteinExistence type="predicted"/>
<dbReference type="NCBIfam" id="TIGR04387">
    <property type="entry name" value="capsid_maj_N4"/>
    <property type="match status" value="1"/>
</dbReference>
<dbReference type="EMBL" id="DVJP01000047">
    <property type="protein sequence ID" value="HIS76543.1"/>
    <property type="molecule type" value="Genomic_DNA"/>
</dbReference>
<protein>
    <submittedName>
        <fullName evidence="1">N4-gp56 family major capsid protein</fullName>
    </submittedName>
</protein>
<reference evidence="1" key="1">
    <citation type="submission" date="2020-10" db="EMBL/GenBank/DDBJ databases">
        <authorList>
            <person name="Gilroy R."/>
        </authorList>
    </citation>
    <scope>NUCLEOTIDE SEQUENCE</scope>
    <source>
        <strain evidence="1">CHK199-13235</strain>
    </source>
</reference>
<sequence length="277" mass="29189">MAENTTMLNDLINPQVVADLVNDKLVDAIQVLPLCAVDRALEGRSGSKVLLPKFAYIGDAVDVTEGAAIPVKKLTASTVEVSIKKAGNGVELTDESILSGYGDPLGEAVRQLAVSIANKVDNDAMACLEGIGADMTVDKSTAPLSADAIADALVKFGDQSDGEKVLLIAPAQLAQLRKSESWIKATDMGVSALMQGTVGMIHGCQVALSSKIKAASGVYNNYIVMPGALAVFLKRETEAEMQRDIVHKTTVVTVDKHYTVHLANDGKAVKLKVKETA</sequence>
<accession>A0A9D1FMM8</accession>